<feature type="domain" description="VOC" evidence="1">
    <location>
        <begin position="1"/>
        <end position="122"/>
    </location>
</feature>
<dbReference type="EMBL" id="SDVB01000170">
    <property type="protein sequence ID" value="RYC17899.1"/>
    <property type="molecule type" value="Genomic_DNA"/>
</dbReference>
<dbReference type="InterPro" id="IPR037523">
    <property type="entry name" value="VOC_core"/>
</dbReference>
<dbReference type="Proteomes" id="UP000291088">
    <property type="component" value="Unassembled WGS sequence"/>
</dbReference>
<dbReference type="InterPro" id="IPR029068">
    <property type="entry name" value="Glyas_Bleomycin-R_OHBP_Dase"/>
</dbReference>
<proteinExistence type="predicted"/>
<evidence type="ECO:0000313" key="3">
    <source>
        <dbReference type="Proteomes" id="UP000291088"/>
    </source>
</evidence>
<dbReference type="Pfam" id="PF00903">
    <property type="entry name" value="Glyoxalase"/>
    <property type="match status" value="1"/>
</dbReference>
<gene>
    <name evidence="2" type="ORF">EUU22_04725</name>
</gene>
<dbReference type="SUPFAM" id="SSF54593">
    <property type="entry name" value="Glyoxalase/Bleomycin resistance protein/Dihydroxybiphenyl dioxygenase"/>
    <property type="match status" value="1"/>
</dbReference>
<comment type="caution">
    <text evidence="2">The sequence shown here is derived from an EMBL/GenBank/DDBJ whole genome shotgun (WGS) entry which is preliminary data.</text>
</comment>
<dbReference type="PROSITE" id="PS51819">
    <property type="entry name" value="VOC"/>
    <property type="match status" value="1"/>
</dbReference>
<reference evidence="2 3" key="1">
    <citation type="submission" date="2019-01" db="EMBL/GenBank/DDBJ databases">
        <authorList>
            <person name="Deng T."/>
        </authorList>
    </citation>
    <scope>NUCLEOTIDE SEQUENCE [LARGE SCALE GENOMIC DNA]</scope>
    <source>
        <strain evidence="2 3">F8825</strain>
    </source>
</reference>
<name>A0A4Q2TF96_9HYPH</name>
<sequence length="126" mass="13379">MLDHISLPTTDLARARRFYTAAFAPLGAVECAVTETSAGWAVDGSDDFYVGLVDAPALVNHPRTHYALSAPSRAAVDAFHAAALANGGTDDGAPGLRPQYHPNYYAAFVIDPDGRRIEAVCHRAPD</sequence>
<dbReference type="Gene3D" id="3.10.180.10">
    <property type="entry name" value="2,3-Dihydroxybiphenyl 1,2-Dioxygenase, domain 1"/>
    <property type="match status" value="1"/>
</dbReference>
<dbReference type="InterPro" id="IPR004360">
    <property type="entry name" value="Glyas_Fos-R_dOase_dom"/>
</dbReference>
<evidence type="ECO:0000313" key="2">
    <source>
        <dbReference type="EMBL" id="RYC17899.1"/>
    </source>
</evidence>
<dbReference type="CDD" id="cd07262">
    <property type="entry name" value="VOC_like"/>
    <property type="match status" value="1"/>
</dbReference>
<dbReference type="OrthoDB" id="9807407at2"/>
<dbReference type="RefSeq" id="WP_129331473.1">
    <property type="nucleotide sequence ID" value="NZ_SDVB01000170.1"/>
</dbReference>
<accession>A0A4Q2TF96</accession>
<dbReference type="PANTHER" id="PTHR35006">
    <property type="entry name" value="GLYOXALASE FAMILY PROTEIN (AFU_ORTHOLOGUE AFUA_5G14830)"/>
    <property type="match status" value="1"/>
</dbReference>
<dbReference type="PANTHER" id="PTHR35006:SF2">
    <property type="entry name" value="GLYOXALASE FAMILY PROTEIN (AFU_ORTHOLOGUE AFUA_5G14830)"/>
    <property type="match status" value="1"/>
</dbReference>
<dbReference type="AlphaFoldDB" id="A0A4Q2TF96"/>
<keyword evidence="3" id="KW-1185">Reference proteome</keyword>
<evidence type="ECO:0000259" key="1">
    <source>
        <dbReference type="PROSITE" id="PS51819"/>
    </source>
</evidence>
<protein>
    <submittedName>
        <fullName evidence="2">VOC family protein</fullName>
    </submittedName>
</protein>
<organism evidence="2 3">
    <name type="scientific">Ciceribacter ferrooxidans</name>
    <dbReference type="NCBI Taxonomy" id="2509717"/>
    <lineage>
        <taxon>Bacteria</taxon>
        <taxon>Pseudomonadati</taxon>
        <taxon>Pseudomonadota</taxon>
        <taxon>Alphaproteobacteria</taxon>
        <taxon>Hyphomicrobiales</taxon>
        <taxon>Rhizobiaceae</taxon>
        <taxon>Ciceribacter</taxon>
    </lineage>
</organism>